<dbReference type="AlphaFoldDB" id="A0A5B0LM43"/>
<feature type="compositionally biased region" description="Pro residues" evidence="1">
    <location>
        <begin position="244"/>
        <end position="257"/>
    </location>
</feature>
<gene>
    <name evidence="2" type="ORF">PGT21_008060</name>
</gene>
<dbReference type="Proteomes" id="UP000324748">
    <property type="component" value="Unassembled WGS sequence"/>
</dbReference>
<dbReference type="EMBL" id="VSWC01000197">
    <property type="protein sequence ID" value="KAA1064564.1"/>
    <property type="molecule type" value="Genomic_DNA"/>
</dbReference>
<feature type="compositionally biased region" description="Low complexity" evidence="1">
    <location>
        <begin position="157"/>
        <end position="170"/>
    </location>
</feature>
<feature type="compositionally biased region" description="Basic and acidic residues" evidence="1">
    <location>
        <begin position="74"/>
        <end position="95"/>
    </location>
</feature>
<feature type="compositionally biased region" description="Polar residues" evidence="1">
    <location>
        <begin position="223"/>
        <end position="243"/>
    </location>
</feature>
<feature type="compositionally biased region" description="Basic and acidic residues" evidence="1">
    <location>
        <begin position="206"/>
        <end position="216"/>
    </location>
</feature>
<accession>A0A5B0LM43</accession>
<sequence length="265" mass="30162">MGAHLRRGYNISLEQKRSEIELRAQSSRGRPRHETDREEQSQREIQQPPDSRSRERPAGPQRGNDPRYQLSAAAKERLRTFKLRSAADQRNRYEKTSGGSVAVGIRRIPSPHQLKSHFSGFSNEVKQIDTAAAPNTTSNLCSPYEYRHKPSDSLSDPASFPSEPSHSSEPIRNFNESRRHNSGQPHSRSSDQLHQQPIAHVISSAREPERHPKEVPDQPPNQRPQTTLSQHQDTKTQRTQNNHLPPPPLPSTQPPPASVYYNQRR</sequence>
<reference evidence="2 3" key="1">
    <citation type="submission" date="2019-05" db="EMBL/GenBank/DDBJ databases">
        <title>Emergence of the Ug99 lineage of the wheat stem rust pathogen through somatic hybridization.</title>
        <authorList>
            <person name="Li F."/>
            <person name="Upadhyaya N.M."/>
            <person name="Sperschneider J."/>
            <person name="Matny O."/>
            <person name="Nguyen-Phuc H."/>
            <person name="Mago R."/>
            <person name="Raley C."/>
            <person name="Miller M.E."/>
            <person name="Silverstein K.A.T."/>
            <person name="Henningsen E."/>
            <person name="Hirsch C.D."/>
            <person name="Visser B."/>
            <person name="Pretorius Z.A."/>
            <person name="Steffenson B.J."/>
            <person name="Schwessinger B."/>
            <person name="Dodds P.N."/>
            <person name="Figueroa M."/>
        </authorList>
    </citation>
    <scope>NUCLEOTIDE SEQUENCE [LARGE SCALE GENOMIC DNA]</scope>
    <source>
        <strain evidence="2">21-0</strain>
    </source>
</reference>
<evidence type="ECO:0000313" key="3">
    <source>
        <dbReference type="Proteomes" id="UP000324748"/>
    </source>
</evidence>
<proteinExistence type="predicted"/>
<protein>
    <submittedName>
        <fullName evidence="2">Uncharacterized protein</fullName>
    </submittedName>
</protein>
<feature type="region of interest" description="Disordered" evidence="1">
    <location>
        <begin position="129"/>
        <end position="265"/>
    </location>
</feature>
<dbReference type="OrthoDB" id="2511526at2759"/>
<name>A0A5B0LM43_PUCGR</name>
<feature type="compositionally biased region" description="Basic and acidic residues" evidence="1">
    <location>
        <begin position="32"/>
        <end position="42"/>
    </location>
</feature>
<feature type="region of interest" description="Disordered" evidence="1">
    <location>
        <begin position="1"/>
        <end position="117"/>
    </location>
</feature>
<feature type="compositionally biased region" description="Polar residues" evidence="1">
    <location>
        <begin position="182"/>
        <end position="195"/>
    </location>
</feature>
<evidence type="ECO:0000313" key="2">
    <source>
        <dbReference type="EMBL" id="KAA1064564.1"/>
    </source>
</evidence>
<keyword evidence="3" id="KW-1185">Reference proteome</keyword>
<comment type="caution">
    <text evidence="2">The sequence shown here is derived from an EMBL/GenBank/DDBJ whole genome shotgun (WGS) entry which is preliminary data.</text>
</comment>
<organism evidence="2 3">
    <name type="scientific">Puccinia graminis f. sp. tritici</name>
    <dbReference type="NCBI Taxonomy" id="56615"/>
    <lineage>
        <taxon>Eukaryota</taxon>
        <taxon>Fungi</taxon>
        <taxon>Dikarya</taxon>
        <taxon>Basidiomycota</taxon>
        <taxon>Pucciniomycotina</taxon>
        <taxon>Pucciniomycetes</taxon>
        <taxon>Pucciniales</taxon>
        <taxon>Pucciniaceae</taxon>
        <taxon>Puccinia</taxon>
    </lineage>
</organism>
<evidence type="ECO:0000256" key="1">
    <source>
        <dbReference type="SAM" id="MobiDB-lite"/>
    </source>
</evidence>